<name>A0A6J4R2D1_9ACTN</name>
<protein>
    <submittedName>
        <fullName evidence="2">Uncharacterized protein</fullName>
    </submittedName>
</protein>
<feature type="compositionally biased region" description="Gly residues" evidence="1">
    <location>
        <begin position="50"/>
        <end position="59"/>
    </location>
</feature>
<dbReference type="EMBL" id="CADCVE010000089">
    <property type="protein sequence ID" value="CAA9462123.1"/>
    <property type="molecule type" value="Genomic_DNA"/>
</dbReference>
<feature type="compositionally biased region" description="Basic residues" evidence="1">
    <location>
        <begin position="28"/>
        <end position="46"/>
    </location>
</feature>
<feature type="non-terminal residue" evidence="2">
    <location>
        <position position="118"/>
    </location>
</feature>
<reference evidence="2" key="1">
    <citation type="submission" date="2020-02" db="EMBL/GenBank/DDBJ databases">
        <authorList>
            <person name="Meier V. D."/>
        </authorList>
    </citation>
    <scope>NUCLEOTIDE SEQUENCE</scope>
    <source>
        <strain evidence="2">AVDCRST_MAG28</strain>
    </source>
</reference>
<proteinExistence type="predicted"/>
<feature type="compositionally biased region" description="Basic and acidic residues" evidence="1">
    <location>
        <begin position="11"/>
        <end position="20"/>
    </location>
</feature>
<organism evidence="2">
    <name type="scientific">uncultured Rubrobacteraceae bacterium</name>
    <dbReference type="NCBI Taxonomy" id="349277"/>
    <lineage>
        <taxon>Bacteria</taxon>
        <taxon>Bacillati</taxon>
        <taxon>Actinomycetota</taxon>
        <taxon>Rubrobacteria</taxon>
        <taxon>Rubrobacterales</taxon>
        <taxon>Rubrobacteraceae</taxon>
        <taxon>environmental samples</taxon>
    </lineage>
</organism>
<sequence length="118" mass="12449">GRAFGLGPEPLDPRGRKPFDVRYLGARPPRRGAHLHLRGGSQRRLRGGTPAMGGAGRGGNPRHTRRLRPPAPRPGRRTDGPSPAEGTGARAPRLPGRDLASCGQLGGRLRFAAARGCV</sequence>
<evidence type="ECO:0000313" key="2">
    <source>
        <dbReference type="EMBL" id="CAA9462123.1"/>
    </source>
</evidence>
<gene>
    <name evidence="2" type="ORF">AVDCRST_MAG28-3470</name>
</gene>
<evidence type="ECO:0000256" key="1">
    <source>
        <dbReference type="SAM" id="MobiDB-lite"/>
    </source>
</evidence>
<dbReference type="AlphaFoldDB" id="A0A6J4R2D1"/>
<feature type="non-terminal residue" evidence="2">
    <location>
        <position position="1"/>
    </location>
</feature>
<accession>A0A6J4R2D1</accession>
<feature type="region of interest" description="Disordered" evidence="1">
    <location>
        <begin position="1"/>
        <end position="100"/>
    </location>
</feature>